<dbReference type="RefSeq" id="WP_109596101.1">
    <property type="nucleotide sequence ID" value="NZ_BONA01000061.1"/>
</dbReference>
<gene>
    <name evidence="1" type="ORF">BC793_11197</name>
</gene>
<evidence type="ECO:0000313" key="2">
    <source>
        <dbReference type="Proteomes" id="UP000245697"/>
    </source>
</evidence>
<dbReference type="EMBL" id="QGGR01000011">
    <property type="protein sequence ID" value="PWK45123.1"/>
    <property type="molecule type" value="Genomic_DNA"/>
</dbReference>
<dbReference type="OrthoDB" id="3298455at2"/>
<proteinExistence type="predicted"/>
<dbReference type="Proteomes" id="UP000245697">
    <property type="component" value="Unassembled WGS sequence"/>
</dbReference>
<sequence>MPTVTSLDRARLRLYGAHEIRLHFGGISRQRVYQLTSRTDFPEPVADLAQGKVWLADEVEAWRAARQAVIIKHRRQ</sequence>
<accession>A0A316FBG6</accession>
<protein>
    <submittedName>
        <fullName evidence="1">AlpA family transcriptional regulator</fullName>
    </submittedName>
</protein>
<organism evidence="1 2">
    <name type="scientific">Actinoplanes xinjiangensis</name>
    <dbReference type="NCBI Taxonomy" id="512350"/>
    <lineage>
        <taxon>Bacteria</taxon>
        <taxon>Bacillati</taxon>
        <taxon>Actinomycetota</taxon>
        <taxon>Actinomycetes</taxon>
        <taxon>Micromonosporales</taxon>
        <taxon>Micromonosporaceae</taxon>
        <taxon>Actinoplanes</taxon>
    </lineage>
</organism>
<evidence type="ECO:0000313" key="1">
    <source>
        <dbReference type="EMBL" id="PWK45123.1"/>
    </source>
</evidence>
<name>A0A316FBG6_9ACTN</name>
<comment type="caution">
    <text evidence="1">The sequence shown here is derived from an EMBL/GenBank/DDBJ whole genome shotgun (WGS) entry which is preliminary data.</text>
</comment>
<reference evidence="1 2" key="1">
    <citation type="submission" date="2018-05" db="EMBL/GenBank/DDBJ databases">
        <title>Genomic Encyclopedia of Archaeal and Bacterial Type Strains, Phase II (KMG-II): from individual species to whole genera.</title>
        <authorList>
            <person name="Goeker M."/>
        </authorList>
    </citation>
    <scope>NUCLEOTIDE SEQUENCE [LARGE SCALE GENOMIC DNA]</scope>
    <source>
        <strain evidence="1 2">DSM 45184</strain>
    </source>
</reference>
<keyword evidence="2" id="KW-1185">Reference proteome</keyword>
<dbReference type="AlphaFoldDB" id="A0A316FBG6"/>